<comment type="similarity">
    <text evidence="3">Belongs to the ATG2 family.</text>
</comment>
<comment type="catalytic activity">
    <reaction evidence="10">
        <text>a 1,2-diacyl-sn-glycero-3-phospho-L-serine(in) = a 1,2-diacyl-sn-glycero-3-phospho-L-serine(out)</text>
        <dbReference type="Rhea" id="RHEA:38663"/>
        <dbReference type="ChEBI" id="CHEBI:57262"/>
    </reaction>
</comment>
<keyword evidence="9" id="KW-0472">Membrane</keyword>
<keyword evidence="5" id="KW-0813">Transport</keyword>
<evidence type="ECO:0000256" key="10">
    <source>
        <dbReference type="ARBA" id="ARBA00024479"/>
    </source>
</evidence>
<dbReference type="GO" id="GO:0005789">
    <property type="term" value="C:endoplasmic reticulum membrane"/>
    <property type="evidence" value="ECO:0007669"/>
    <property type="project" value="UniProtKB-SubCell"/>
</dbReference>
<evidence type="ECO:0000256" key="11">
    <source>
        <dbReference type="ARBA" id="ARBA00024615"/>
    </source>
</evidence>
<evidence type="ECO:0000313" key="12">
    <source>
        <dbReference type="EMBL" id="KAL0356821.1"/>
    </source>
</evidence>
<dbReference type="AlphaFoldDB" id="A0AAW2PMP4"/>
<proteinExistence type="inferred from homology"/>
<dbReference type="GO" id="GO:0043495">
    <property type="term" value="F:protein-membrane adaptor activity"/>
    <property type="evidence" value="ECO:0007669"/>
    <property type="project" value="TreeGrafter"/>
</dbReference>
<keyword evidence="7" id="KW-0072">Autophagy</keyword>
<comment type="caution">
    <text evidence="12">The sequence shown here is derived from an EMBL/GenBank/DDBJ whole genome shotgun (WGS) entry which is preliminary data.</text>
</comment>
<dbReference type="GO" id="GO:0061709">
    <property type="term" value="P:reticulophagy"/>
    <property type="evidence" value="ECO:0007669"/>
    <property type="project" value="TreeGrafter"/>
</dbReference>
<evidence type="ECO:0000256" key="1">
    <source>
        <dbReference type="ARBA" id="ARBA00004406"/>
    </source>
</evidence>
<reference evidence="12" key="2">
    <citation type="journal article" date="2024" name="Plant">
        <title>Genomic evolution and insights into agronomic trait innovations of Sesamum species.</title>
        <authorList>
            <person name="Miao H."/>
            <person name="Wang L."/>
            <person name="Qu L."/>
            <person name="Liu H."/>
            <person name="Sun Y."/>
            <person name="Le M."/>
            <person name="Wang Q."/>
            <person name="Wei S."/>
            <person name="Zheng Y."/>
            <person name="Lin W."/>
            <person name="Duan Y."/>
            <person name="Cao H."/>
            <person name="Xiong S."/>
            <person name="Wang X."/>
            <person name="Wei L."/>
            <person name="Li C."/>
            <person name="Ma Q."/>
            <person name="Ju M."/>
            <person name="Zhao R."/>
            <person name="Li G."/>
            <person name="Mu C."/>
            <person name="Tian Q."/>
            <person name="Mei H."/>
            <person name="Zhang T."/>
            <person name="Gao T."/>
            <person name="Zhang H."/>
        </authorList>
    </citation>
    <scope>NUCLEOTIDE SEQUENCE</scope>
    <source>
        <strain evidence="12">KEN8</strain>
    </source>
</reference>
<comment type="catalytic activity">
    <reaction evidence="11">
        <text>a 1,2-diacyl-sn-glycero-3-phosphoethanolamine(in) = a 1,2-diacyl-sn-glycero-3-phosphoethanolamine(out)</text>
        <dbReference type="Rhea" id="RHEA:38895"/>
        <dbReference type="ChEBI" id="CHEBI:64612"/>
    </reaction>
</comment>
<evidence type="ECO:0000256" key="6">
    <source>
        <dbReference type="ARBA" id="ARBA00022824"/>
    </source>
</evidence>
<dbReference type="PANTHER" id="PTHR13190:SF1">
    <property type="entry name" value="AUTOPHAGY-RELATED 2, ISOFORM A"/>
    <property type="match status" value="1"/>
</dbReference>
<dbReference type="GO" id="GO:0034727">
    <property type="term" value="P:piecemeal microautophagy of the nucleus"/>
    <property type="evidence" value="ECO:0007669"/>
    <property type="project" value="TreeGrafter"/>
</dbReference>
<evidence type="ECO:0000256" key="4">
    <source>
        <dbReference type="ARBA" id="ARBA00018070"/>
    </source>
</evidence>
<dbReference type="GO" id="GO:0061908">
    <property type="term" value="C:phagophore"/>
    <property type="evidence" value="ECO:0007669"/>
    <property type="project" value="TreeGrafter"/>
</dbReference>
<dbReference type="GO" id="GO:0061723">
    <property type="term" value="P:glycophagy"/>
    <property type="evidence" value="ECO:0007669"/>
    <property type="project" value="TreeGrafter"/>
</dbReference>
<evidence type="ECO:0000256" key="2">
    <source>
        <dbReference type="ARBA" id="ARBA00004623"/>
    </source>
</evidence>
<gene>
    <name evidence="12" type="ORF">Scaly_1367800</name>
</gene>
<keyword evidence="6" id="KW-0256">Endoplasmic reticulum</keyword>
<dbReference type="GO" id="GO:0032266">
    <property type="term" value="F:phosphatidylinositol-3-phosphate binding"/>
    <property type="evidence" value="ECO:0007669"/>
    <property type="project" value="TreeGrafter"/>
</dbReference>
<dbReference type="EMBL" id="JACGWM010000008">
    <property type="protein sequence ID" value="KAL0356821.1"/>
    <property type="molecule type" value="Genomic_DNA"/>
</dbReference>
<dbReference type="InterPro" id="IPR026849">
    <property type="entry name" value="ATG2"/>
</dbReference>
<organism evidence="12">
    <name type="scientific">Sesamum calycinum</name>
    <dbReference type="NCBI Taxonomy" id="2727403"/>
    <lineage>
        <taxon>Eukaryota</taxon>
        <taxon>Viridiplantae</taxon>
        <taxon>Streptophyta</taxon>
        <taxon>Embryophyta</taxon>
        <taxon>Tracheophyta</taxon>
        <taxon>Spermatophyta</taxon>
        <taxon>Magnoliopsida</taxon>
        <taxon>eudicotyledons</taxon>
        <taxon>Gunneridae</taxon>
        <taxon>Pentapetalae</taxon>
        <taxon>asterids</taxon>
        <taxon>lamiids</taxon>
        <taxon>Lamiales</taxon>
        <taxon>Pedaliaceae</taxon>
        <taxon>Sesamum</taxon>
    </lineage>
</organism>
<comment type="subcellular location">
    <subcellularLocation>
        <location evidence="1">Endoplasmic reticulum membrane</location>
        <topology evidence="1">Peripheral membrane protein</topology>
    </subcellularLocation>
    <subcellularLocation>
        <location evidence="2">Preautophagosomal structure membrane</location>
        <topology evidence="2">Peripheral membrane protein</topology>
    </subcellularLocation>
</comment>
<evidence type="ECO:0000256" key="3">
    <source>
        <dbReference type="ARBA" id="ARBA00009714"/>
    </source>
</evidence>
<dbReference type="GO" id="GO:0006869">
    <property type="term" value="P:lipid transport"/>
    <property type="evidence" value="ECO:0007669"/>
    <property type="project" value="UniProtKB-KW"/>
</dbReference>
<sequence length="351" mass="38375">MFSWSIPKSAEATFSRWAIKRVCKFLLKKKLGKLILGDIDLHQLDVQLGAGTIQLSDLALNVDYINEKFGTAVLVKEGSIGSLLVTMPGRMEVVELSSSSSHGIKKLDNETLNSRVANASVDVHEGVKTIAKMVKWLLTSFHVKIKKLIVAFDPLLEEGNKKGLDKILVLRISEIECGTHISEDAPSNSYTTANNFLGLSRLTNFVKFQGAILELLDVDGLDHQSPHECSTEMAVGNSFSGYGSSGSMVTIICGEKGGFSGNLKLSLPWKDGSLDVSKVDADIHIEPIEIRINLAPSDTPSSCRTYLKELARRARTWDILNHQTVCQLQALACFLPIWGYLVMKGSSLIAA</sequence>
<protein>
    <recommendedName>
        <fullName evidence="4">Autophagy-related protein 2</fullName>
    </recommendedName>
</protein>
<dbReference type="PANTHER" id="PTHR13190">
    <property type="entry name" value="AUTOPHAGY-RELATED 2, ISOFORM A"/>
    <property type="match status" value="1"/>
</dbReference>
<accession>A0AAW2PMP4</accession>
<keyword evidence="8" id="KW-0445">Lipid transport</keyword>
<evidence type="ECO:0000256" key="9">
    <source>
        <dbReference type="ARBA" id="ARBA00023136"/>
    </source>
</evidence>
<dbReference type="GO" id="GO:0034045">
    <property type="term" value="C:phagophore assembly site membrane"/>
    <property type="evidence" value="ECO:0007669"/>
    <property type="project" value="UniProtKB-SubCell"/>
</dbReference>
<evidence type="ECO:0000256" key="7">
    <source>
        <dbReference type="ARBA" id="ARBA00023006"/>
    </source>
</evidence>
<dbReference type="GO" id="GO:0000045">
    <property type="term" value="P:autophagosome assembly"/>
    <property type="evidence" value="ECO:0007669"/>
    <property type="project" value="TreeGrafter"/>
</dbReference>
<evidence type="ECO:0000256" key="5">
    <source>
        <dbReference type="ARBA" id="ARBA00022448"/>
    </source>
</evidence>
<name>A0AAW2PMP4_9LAMI</name>
<reference evidence="12" key="1">
    <citation type="submission" date="2020-06" db="EMBL/GenBank/DDBJ databases">
        <authorList>
            <person name="Li T."/>
            <person name="Hu X."/>
            <person name="Zhang T."/>
            <person name="Song X."/>
            <person name="Zhang H."/>
            <person name="Dai N."/>
            <person name="Sheng W."/>
            <person name="Hou X."/>
            <person name="Wei L."/>
        </authorList>
    </citation>
    <scope>NUCLEOTIDE SEQUENCE</scope>
    <source>
        <strain evidence="12">KEN8</strain>
        <tissue evidence="12">Leaf</tissue>
    </source>
</reference>
<dbReference type="GO" id="GO:0000422">
    <property type="term" value="P:autophagy of mitochondrion"/>
    <property type="evidence" value="ECO:0007669"/>
    <property type="project" value="TreeGrafter"/>
</dbReference>
<evidence type="ECO:0000256" key="8">
    <source>
        <dbReference type="ARBA" id="ARBA00023055"/>
    </source>
</evidence>